<dbReference type="PROSITE" id="PS00489">
    <property type="entry name" value="RNA_POL_PHAGE_2"/>
    <property type="match status" value="1"/>
</dbReference>
<dbReference type="FunFam" id="1.10.287.280:FF:000001">
    <property type="entry name" value="DNA-directed RNA polymerase"/>
    <property type="match status" value="1"/>
</dbReference>
<keyword evidence="4 9" id="KW-0808">Transferase</keyword>
<keyword evidence="3 9" id="KW-0240">DNA-directed RNA polymerase</keyword>
<reference evidence="12" key="1">
    <citation type="submission" date="2022-01" db="EMBL/GenBank/DDBJ databases">
        <authorList>
            <person name="King R."/>
        </authorList>
    </citation>
    <scope>NUCLEOTIDE SEQUENCE</scope>
</reference>
<dbReference type="SUPFAM" id="SSF56672">
    <property type="entry name" value="DNA/RNA polymerases"/>
    <property type="match status" value="1"/>
</dbReference>
<dbReference type="SMART" id="SM01311">
    <property type="entry name" value="RPOL_N"/>
    <property type="match status" value="1"/>
</dbReference>
<dbReference type="Gene3D" id="1.25.40.10">
    <property type="entry name" value="Tetratricopeptide repeat domain"/>
    <property type="match status" value="1"/>
</dbReference>
<keyword evidence="7 9" id="KW-0804">Transcription</keyword>
<comment type="function">
    <text evidence="9">DNA-dependent RNA polymerase catalyzes the transcription of DNA into RNA using the four ribonucleoside triphosphates as substrates.</text>
</comment>
<dbReference type="GO" id="GO:0001018">
    <property type="term" value="F:mitochondrial promoter sequence-specific DNA binding"/>
    <property type="evidence" value="ECO:0007669"/>
    <property type="project" value="TreeGrafter"/>
</dbReference>
<evidence type="ECO:0000256" key="1">
    <source>
        <dbReference type="ARBA" id="ARBA00009493"/>
    </source>
</evidence>
<organism evidence="12 13">
    <name type="scientific">Chironomus riparius</name>
    <dbReference type="NCBI Taxonomy" id="315576"/>
    <lineage>
        <taxon>Eukaryota</taxon>
        <taxon>Metazoa</taxon>
        <taxon>Ecdysozoa</taxon>
        <taxon>Arthropoda</taxon>
        <taxon>Hexapoda</taxon>
        <taxon>Insecta</taxon>
        <taxon>Pterygota</taxon>
        <taxon>Neoptera</taxon>
        <taxon>Endopterygota</taxon>
        <taxon>Diptera</taxon>
        <taxon>Nematocera</taxon>
        <taxon>Chironomoidea</taxon>
        <taxon>Chironomidae</taxon>
        <taxon>Chironominae</taxon>
        <taxon>Chironomus</taxon>
    </lineage>
</organism>
<comment type="similarity">
    <text evidence="1 9">Belongs to the phage and mitochondrial RNA polymerase family.</text>
</comment>
<feature type="domain" description="DNA-directed RNA polymerase N-terminal" evidence="11">
    <location>
        <begin position="457"/>
        <end position="772"/>
    </location>
</feature>
<comment type="catalytic activity">
    <reaction evidence="8 9">
        <text>RNA(n) + a ribonucleoside 5'-triphosphate = RNA(n+1) + diphosphate</text>
        <dbReference type="Rhea" id="RHEA:21248"/>
        <dbReference type="Rhea" id="RHEA-COMP:14527"/>
        <dbReference type="Rhea" id="RHEA-COMP:17342"/>
        <dbReference type="ChEBI" id="CHEBI:33019"/>
        <dbReference type="ChEBI" id="CHEBI:61557"/>
        <dbReference type="ChEBI" id="CHEBI:140395"/>
        <dbReference type="EC" id="2.7.7.6"/>
    </reaction>
</comment>
<evidence type="ECO:0000256" key="9">
    <source>
        <dbReference type="RuleBase" id="RU003805"/>
    </source>
</evidence>
<dbReference type="EMBL" id="OU895877">
    <property type="protein sequence ID" value="CAG9797612.1"/>
    <property type="molecule type" value="Genomic_DNA"/>
</dbReference>
<feature type="region of interest" description="Disordered" evidence="10">
    <location>
        <begin position="111"/>
        <end position="131"/>
    </location>
</feature>
<dbReference type="PROSITE" id="PS00900">
    <property type="entry name" value="RNA_POL_PHAGE_1"/>
    <property type="match status" value="1"/>
</dbReference>
<evidence type="ECO:0000256" key="3">
    <source>
        <dbReference type="ARBA" id="ARBA00022478"/>
    </source>
</evidence>
<dbReference type="PANTHER" id="PTHR10102">
    <property type="entry name" value="DNA-DIRECTED RNA POLYMERASE, MITOCHONDRIAL"/>
    <property type="match status" value="1"/>
</dbReference>
<keyword evidence="6" id="KW-0809">Transit peptide</keyword>
<dbReference type="Gene3D" id="1.10.287.280">
    <property type="match status" value="1"/>
</dbReference>
<dbReference type="PANTHER" id="PTHR10102:SF0">
    <property type="entry name" value="DNA-DIRECTED RNA POLYMERASE, MITOCHONDRIAL"/>
    <property type="match status" value="1"/>
</dbReference>
<dbReference type="InterPro" id="IPR011990">
    <property type="entry name" value="TPR-like_helical_dom_sf"/>
</dbReference>
<dbReference type="Pfam" id="PF14700">
    <property type="entry name" value="RPOL_N"/>
    <property type="match status" value="1"/>
</dbReference>
<dbReference type="OrthoDB" id="276422at2759"/>
<dbReference type="EC" id="2.7.7.6" evidence="2 9"/>
<evidence type="ECO:0000256" key="10">
    <source>
        <dbReference type="SAM" id="MobiDB-lite"/>
    </source>
</evidence>
<protein>
    <recommendedName>
        <fullName evidence="2 9">DNA-directed RNA polymerase</fullName>
        <ecNumber evidence="2 9">2.7.7.6</ecNumber>
    </recommendedName>
</protein>
<evidence type="ECO:0000256" key="2">
    <source>
        <dbReference type="ARBA" id="ARBA00012418"/>
    </source>
</evidence>
<evidence type="ECO:0000256" key="7">
    <source>
        <dbReference type="ARBA" id="ARBA00023163"/>
    </source>
</evidence>
<keyword evidence="13" id="KW-1185">Reference proteome</keyword>
<dbReference type="Gene3D" id="1.10.150.20">
    <property type="entry name" value="5' to 3' exonuclease, C-terminal subdomain"/>
    <property type="match status" value="1"/>
</dbReference>
<evidence type="ECO:0000313" key="13">
    <source>
        <dbReference type="Proteomes" id="UP001153620"/>
    </source>
</evidence>
<dbReference type="InterPro" id="IPR046950">
    <property type="entry name" value="DNA-dir_Rpol_C_phage-type"/>
</dbReference>
<dbReference type="GO" id="GO:0003899">
    <property type="term" value="F:DNA-directed RNA polymerase activity"/>
    <property type="evidence" value="ECO:0007669"/>
    <property type="project" value="UniProtKB-EC"/>
</dbReference>
<evidence type="ECO:0000256" key="5">
    <source>
        <dbReference type="ARBA" id="ARBA00022695"/>
    </source>
</evidence>
<accession>A0A9N9RJJ4</accession>
<keyword evidence="5 9" id="KW-0548">Nucleotidyltransferase</keyword>
<evidence type="ECO:0000259" key="11">
    <source>
        <dbReference type="SMART" id="SM01311"/>
    </source>
</evidence>
<dbReference type="FunFam" id="1.10.150.20:FF:000031">
    <property type="entry name" value="DNA-directed RNA polymerase"/>
    <property type="match status" value="1"/>
</dbReference>
<sequence>MYRLLGYKSSQNVRLLINRGKCIENTTQNFHTLLNHKNRLLAITDKPKVQQTVSSSSIINAELLKKMVKRKKRKKKYTELLQVTSSSTKETTTLVQNLKAKKLSNFIEGTSQSLTSSTKNNNLPQVGSSESSDVHNHLPIVFVDDNINELKLTSERLKDIIDSYNAYRDNTNTEISHEGALEATEAIEEEAAAEELIEEDEHHEIIPEIIPQKIPKLKTRFQGSGGSKMIDMELKMKQKSLAISLRAFIDCCVQNGMVNRGYLSIIRYRWRCKKAGMYGIKITDVTIYNLLMRGYSEKENFLKLKEIMGIIREDHLKPNEQTFATLLDCLGRLSHNDLSFAKNKIENFQELDQNIQKVLDEAAYNKISPNDIMDKTIFVKDQREMVLHAIRRINPDFIPEHTKPELLYNNHLVNSLNEHVQPIEYHPIKNLHVKLPGSEIMESKKGFSRDDLEKWGREQLLNELNGEITIKSILKYPEPTPKVLSYREKLNELHKKWRESIISSFNRDFNVLRMEELRLRGNQNLLPYLRTLEVEQYADILLNEIRRLTEGSETYSPYLSQLYRSLGEKVEMRFHIEQKMKLGVLQKTGDVFGNYCDVLAAGNSSDNSRQCWQRIVYHSKDDGASMDFHHQLWPIGAKIGVGKFLYNILVRDLKLDPNFLKTGKLQSENLIPAFFTLFRHQAKNVKEELKPHPMLMKLYRGSQQETLTFDVNLVPMVCPPQPYWTPKNGGYLVAHSDFLRLPPNSYQQLELIDDIPVPNLYPIFDALNQQQSVAWRINTELLDLVISVYNKGGDDKLDIPELPDNLPPPEAPVNDGSLSNFDKFRYFREKLTHRKKQSEMYSLWCDAHYKLSLANHYRDRIFWLPQNLDFRGRLYSIPPHLSHLGADLGRSLLMFHQKKKLGVDGLSWLKLHCINLTGSKKRDSVRERLLYAEEVLDEIMDSADNPLDGRRWWIKSDEPWQTLAVCKEITKAIRSGDPENYESCIPVHQDGSCNGLQHYAALGRDTLGANSVNLTPSERPQDVYSDVAQLVEQTRQKEEDNNVQVAKILRNFIARKVIKQTVMTTVYGVTKYGARLQIAKQLKDIDDFPKDYVWSASTFLATKTFDSIREMFCSTREIQDWFVDCARLISTVCNENVEWVTPLGLPIVQPYSRGKVKSGKKLDENNVMSRTPNALKQKNAFPPNYIHSLDSCHMMLTSVHCEKIGLNFTSVHDCYWTHACTVPEMSKICREQFVALHSEPLLEDLSKFMVNKYSFSKNQLLSDGSVEDMTRRKLNRVLTMVPRKGDFQLENVLDSIYFFS</sequence>
<dbReference type="GO" id="GO:0071897">
    <property type="term" value="P:DNA biosynthetic process"/>
    <property type="evidence" value="ECO:0007669"/>
    <property type="project" value="UniProtKB-ARBA"/>
</dbReference>
<dbReference type="Pfam" id="PF00940">
    <property type="entry name" value="RNA_pol"/>
    <property type="match status" value="1"/>
</dbReference>
<evidence type="ECO:0000313" key="12">
    <source>
        <dbReference type="EMBL" id="CAG9797612.1"/>
    </source>
</evidence>
<evidence type="ECO:0000256" key="6">
    <source>
        <dbReference type="ARBA" id="ARBA00022946"/>
    </source>
</evidence>
<reference evidence="12" key="2">
    <citation type="submission" date="2022-10" db="EMBL/GenBank/DDBJ databases">
        <authorList>
            <consortium name="ENA_rothamsted_submissions"/>
            <consortium name="culmorum"/>
            <person name="King R."/>
        </authorList>
    </citation>
    <scope>NUCLEOTIDE SEQUENCE</scope>
</reference>
<dbReference type="InterPro" id="IPR029262">
    <property type="entry name" value="RPOL_N"/>
</dbReference>
<evidence type="ECO:0000256" key="8">
    <source>
        <dbReference type="ARBA" id="ARBA00048552"/>
    </source>
</evidence>
<dbReference type="Proteomes" id="UP001153620">
    <property type="component" value="Chromosome 1"/>
</dbReference>
<dbReference type="GO" id="GO:0034245">
    <property type="term" value="C:mitochondrial DNA-directed RNA polymerase complex"/>
    <property type="evidence" value="ECO:0007669"/>
    <property type="project" value="TreeGrafter"/>
</dbReference>
<dbReference type="GO" id="GO:0006390">
    <property type="term" value="P:mitochondrial transcription"/>
    <property type="evidence" value="ECO:0007669"/>
    <property type="project" value="TreeGrafter"/>
</dbReference>
<dbReference type="InterPro" id="IPR037159">
    <property type="entry name" value="RNA_POL_N_sf"/>
</dbReference>
<dbReference type="Gene3D" id="1.10.1320.10">
    <property type="entry name" value="DNA-directed RNA polymerase, N-terminal domain"/>
    <property type="match status" value="1"/>
</dbReference>
<proteinExistence type="inferred from homology"/>
<evidence type="ECO:0000256" key="4">
    <source>
        <dbReference type="ARBA" id="ARBA00022679"/>
    </source>
</evidence>
<gene>
    <name evidence="12" type="ORF">CHIRRI_LOCUS601</name>
</gene>
<dbReference type="InterPro" id="IPR043502">
    <property type="entry name" value="DNA/RNA_pol_sf"/>
</dbReference>
<dbReference type="InterPro" id="IPR002092">
    <property type="entry name" value="DNA-dir_Rpol_phage-type"/>
</dbReference>
<name>A0A9N9RJJ4_9DIPT</name>